<dbReference type="EnsemblMetazoa" id="MESCA005165-RA">
    <property type="protein sequence ID" value="MESCA005165-PA"/>
    <property type="gene ID" value="MESCA005165"/>
</dbReference>
<reference evidence="1" key="2">
    <citation type="submission" date="2015-06" db="UniProtKB">
        <authorList>
            <consortium name="EnsemblMetazoa"/>
        </authorList>
    </citation>
    <scope>IDENTIFICATION</scope>
</reference>
<accession>T1GNK9</accession>
<proteinExistence type="predicted"/>
<dbReference type="Proteomes" id="UP000015102">
    <property type="component" value="Unassembled WGS sequence"/>
</dbReference>
<evidence type="ECO:0000313" key="2">
    <source>
        <dbReference type="Proteomes" id="UP000015102"/>
    </source>
</evidence>
<dbReference type="EMBL" id="CAQQ02034473">
    <property type="status" value="NOT_ANNOTATED_CDS"/>
    <property type="molecule type" value="Genomic_DNA"/>
</dbReference>
<dbReference type="HOGENOM" id="CLU_2006531_0_0_1"/>
<keyword evidence="2" id="KW-1185">Reference proteome</keyword>
<organism evidence="1 2">
    <name type="scientific">Megaselia scalaris</name>
    <name type="common">Humpbacked fly</name>
    <name type="synonym">Phora scalaris</name>
    <dbReference type="NCBI Taxonomy" id="36166"/>
    <lineage>
        <taxon>Eukaryota</taxon>
        <taxon>Metazoa</taxon>
        <taxon>Ecdysozoa</taxon>
        <taxon>Arthropoda</taxon>
        <taxon>Hexapoda</taxon>
        <taxon>Insecta</taxon>
        <taxon>Pterygota</taxon>
        <taxon>Neoptera</taxon>
        <taxon>Endopterygota</taxon>
        <taxon>Diptera</taxon>
        <taxon>Brachycera</taxon>
        <taxon>Muscomorpha</taxon>
        <taxon>Platypezoidea</taxon>
        <taxon>Phoridae</taxon>
        <taxon>Megaseliini</taxon>
        <taxon>Megaselia</taxon>
    </lineage>
</organism>
<reference evidence="2" key="1">
    <citation type="submission" date="2013-02" db="EMBL/GenBank/DDBJ databases">
        <authorList>
            <person name="Hughes D."/>
        </authorList>
    </citation>
    <scope>NUCLEOTIDE SEQUENCE</scope>
    <source>
        <strain>Durham</strain>
        <strain evidence="2">NC isolate 2 -- Noor lab</strain>
    </source>
</reference>
<dbReference type="AlphaFoldDB" id="T1GNK9"/>
<evidence type="ECO:0000313" key="1">
    <source>
        <dbReference type="EnsemblMetazoa" id="MESCA005165-PA"/>
    </source>
</evidence>
<sequence length="124" mass="13735">MKLIDRGSLFYIRSYAPGKAIVHPSTIRGTVYSGGSCDVFTQLINAKGKDVLYESVLILAVSFPSDFKQRRDVSQENTPPKSALDSNIDIIDATLDVVLHIRLMWSVAPNLNGQVDIACPWRKV</sequence>
<name>T1GNK9_MEGSC</name>
<dbReference type="EMBL" id="CAQQ02034472">
    <property type="status" value="NOT_ANNOTATED_CDS"/>
    <property type="molecule type" value="Genomic_DNA"/>
</dbReference>
<protein>
    <submittedName>
        <fullName evidence="1">Uncharacterized protein</fullName>
    </submittedName>
</protein>